<dbReference type="GO" id="GO:0004459">
    <property type="term" value="F:L-lactate dehydrogenase (NAD+) activity"/>
    <property type="evidence" value="ECO:0007669"/>
    <property type="project" value="TreeGrafter"/>
</dbReference>
<dbReference type="InterPro" id="IPR013785">
    <property type="entry name" value="Aldolase_TIM"/>
</dbReference>
<feature type="binding site" evidence="7">
    <location>
        <position position="169"/>
    </location>
    <ligand>
        <name>glyoxylate</name>
        <dbReference type="ChEBI" id="CHEBI:36655"/>
    </ligand>
</feature>
<evidence type="ECO:0000256" key="7">
    <source>
        <dbReference type="PIRSR" id="PIRSR000138-2"/>
    </source>
</evidence>
<sequence length="386" mass="41943">MAYYNPKYPDTPALKRAAKRRIPAFAFDYLCGGCHDEIGVAHNAGAFEHVKLQSDLLAPTPEIDLSVELFGQRYAAPFGVAPVGLQGLMWPKAPEILAKAAYQAKLPYVLSTVSSASLETIAEISEGTAWYQLYNPTDAKIRQDLMGRIKGAGYKVLVVTVDVPTFGYRPRDIRNGLAMPPKMNLRNIVQMMQCPVWSWQTLLAGVPEMQTLKPYMPKNMPTSELANFMNNTVMGAVDFDSLKVIRDNWDGPLVLKGLVNPDDVKQAVALGADAVVLSNHGGRQLDVGESPLDTIQTIKRLYGDKIKLLMDSGVQSGGNVAQAMAMGADFTLLGRTFVYACGAVGHHGGEHAIDMLTQQLTQVMGQLKCPTPTQLPHFLKTGPGVA</sequence>
<dbReference type="Pfam" id="PF01070">
    <property type="entry name" value="FMN_dh"/>
    <property type="match status" value="1"/>
</dbReference>
<evidence type="ECO:0000259" key="8">
    <source>
        <dbReference type="PROSITE" id="PS51349"/>
    </source>
</evidence>
<dbReference type="GO" id="GO:0005886">
    <property type="term" value="C:plasma membrane"/>
    <property type="evidence" value="ECO:0007669"/>
    <property type="project" value="TreeGrafter"/>
</dbReference>
<dbReference type="RefSeq" id="WP_269579220.1">
    <property type="nucleotide sequence ID" value="NZ_CP114588.1"/>
</dbReference>
<feature type="binding site" evidence="7">
    <location>
        <position position="132"/>
    </location>
    <ligand>
        <name>glyoxylate</name>
        <dbReference type="ChEBI" id="CHEBI:36655"/>
    </ligand>
</feature>
<keyword evidence="4" id="KW-0560">Oxidoreductase</keyword>
<dbReference type="GO" id="GO:0009060">
    <property type="term" value="P:aerobic respiration"/>
    <property type="evidence" value="ECO:0007669"/>
    <property type="project" value="TreeGrafter"/>
</dbReference>
<feature type="binding site" evidence="7">
    <location>
        <position position="280"/>
    </location>
    <ligand>
        <name>glyoxylate</name>
        <dbReference type="ChEBI" id="CHEBI:36655"/>
    </ligand>
</feature>
<dbReference type="PANTHER" id="PTHR10578">
    <property type="entry name" value="S -2-HYDROXY-ACID OXIDASE-RELATED"/>
    <property type="match status" value="1"/>
</dbReference>
<dbReference type="CDD" id="cd02809">
    <property type="entry name" value="alpha_hydroxyacid_oxid_FMN"/>
    <property type="match status" value="1"/>
</dbReference>
<comment type="similarity">
    <text evidence="5">Belongs to the FMN-dependent alpha-hydroxy acid dehydrogenase family.</text>
</comment>
<gene>
    <name evidence="9" type="ORF">N8M53_01475</name>
</gene>
<dbReference type="PROSITE" id="PS51349">
    <property type="entry name" value="FMN_HYDROXY_ACID_DH_2"/>
    <property type="match status" value="1"/>
</dbReference>
<evidence type="ECO:0000313" key="9">
    <source>
        <dbReference type="EMBL" id="WBA08924.1"/>
    </source>
</evidence>
<dbReference type="InterPro" id="IPR000262">
    <property type="entry name" value="FMN-dep_DH"/>
</dbReference>
<dbReference type="PANTHER" id="PTHR10578:SF107">
    <property type="entry name" value="2-HYDROXYACID OXIDASE 1"/>
    <property type="match status" value="1"/>
</dbReference>
<reference evidence="9" key="1">
    <citation type="submission" date="2022-09" db="EMBL/GenBank/DDBJ databases">
        <authorList>
            <person name="Li Z.-J."/>
        </authorList>
    </citation>
    <scope>NUCLEOTIDE SEQUENCE</scope>
    <source>
        <strain evidence="9">TGB11</strain>
    </source>
</reference>
<accession>A0AA47LRK0</accession>
<feature type="binding site" evidence="7">
    <location>
        <begin position="82"/>
        <end position="84"/>
    </location>
    <ligand>
        <name>FMN</name>
        <dbReference type="ChEBI" id="CHEBI:58210"/>
    </ligand>
</feature>
<comment type="cofactor">
    <cofactor evidence="1">
        <name>FMN</name>
        <dbReference type="ChEBI" id="CHEBI:58210"/>
    </cofactor>
</comment>
<dbReference type="AlphaFoldDB" id="A0AA47LRK0"/>
<evidence type="ECO:0000256" key="6">
    <source>
        <dbReference type="PIRSR" id="PIRSR000138-1"/>
    </source>
</evidence>
<feature type="binding site" evidence="7">
    <location>
        <position position="278"/>
    </location>
    <ligand>
        <name>FMN</name>
        <dbReference type="ChEBI" id="CHEBI:58210"/>
    </ligand>
</feature>
<dbReference type="Proteomes" id="UP001164748">
    <property type="component" value="Chromosome"/>
</dbReference>
<dbReference type="EMBL" id="CP114588">
    <property type="protein sequence ID" value="WBA08924.1"/>
    <property type="molecule type" value="Genomic_DNA"/>
</dbReference>
<feature type="binding site" evidence="7">
    <location>
        <position position="256"/>
    </location>
    <ligand>
        <name>FMN</name>
        <dbReference type="ChEBI" id="CHEBI:58210"/>
    </ligand>
</feature>
<feature type="binding site" evidence="7">
    <location>
        <position position="283"/>
    </location>
    <ligand>
        <name>glyoxylate</name>
        <dbReference type="ChEBI" id="CHEBI:36655"/>
    </ligand>
</feature>
<dbReference type="PIRSF" id="PIRSF000138">
    <property type="entry name" value="Al-hdrx_acd_dh"/>
    <property type="match status" value="1"/>
</dbReference>
<feature type="binding site" evidence="7">
    <location>
        <position position="134"/>
    </location>
    <ligand>
        <name>glyoxylate</name>
        <dbReference type="ChEBI" id="CHEBI:36655"/>
    </ligand>
</feature>
<feature type="binding site" evidence="7">
    <location>
        <position position="160"/>
    </location>
    <ligand>
        <name>FMN</name>
        <dbReference type="ChEBI" id="CHEBI:58210"/>
    </ligand>
</feature>
<dbReference type="InterPro" id="IPR008259">
    <property type="entry name" value="FMN_hydac_DH_AS"/>
</dbReference>
<organism evidence="9 10">
    <name type="scientific">Salinivibrio kushneri</name>
    <dbReference type="NCBI Taxonomy" id="1908198"/>
    <lineage>
        <taxon>Bacteria</taxon>
        <taxon>Pseudomonadati</taxon>
        <taxon>Pseudomonadota</taxon>
        <taxon>Gammaproteobacteria</taxon>
        <taxon>Vibrionales</taxon>
        <taxon>Vibrionaceae</taxon>
        <taxon>Salinivibrio</taxon>
    </lineage>
</organism>
<dbReference type="PROSITE" id="PS00557">
    <property type="entry name" value="FMN_HYDROXY_ACID_DH_1"/>
    <property type="match status" value="1"/>
</dbReference>
<protein>
    <submittedName>
        <fullName evidence="9">Alpha-hydroxy acid oxidase</fullName>
    </submittedName>
</protein>
<feature type="active site" description="Proton acceptor" evidence="6">
    <location>
        <position position="280"/>
    </location>
</feature>
<evidence type="ECO:0000313" key="10">
    <source>
        <dbReference type="Proteomes" id="UP001164748"/>
    </source>
</evidence>
<evidence type="ECO:0000256" key="4">
    <source>
        <dbReference type="ARBA" id="ARBA00023002"/>
    </source>
</evidence>
<keyword evidence="2 7" id="KW-0285">Flavoprotein</keyword>
<evidence type="ECO:0000256" key="5">
    <source>
        <dbReference type="ARBA" id="ARBA00024042"/>
    </source>
</evidence>
<dbReference type="GO" id="GO:0010181">
    <property type="term" value="F:FMN binding"/>
    <property type="evidence" value="ECO:0007669"/>
    <property type="project" value="InterPro"/>
</dbReference>
<feature type="binding site" evidence="7">
    <location>
        <position position="111"/>
    </location>
    <ligand>
        <name>FMN</name>
        <dbReference type="ChEBI" id="CHEBI:58210"/>
    </ligand>
</feature>
<feature type="binding site" evidence="7">
    <location>
        <position position="29"/>
    </location>
    <ligand>
        <name>glyoxylate</name>
        <dbReference type="ChEBI" id="CHEBI:36655"/>
    </ligand>
</feature>
<keyword evidence="3 7" id="KW-0288">FMN</keyword>
<name>A0AA47LRK0_9GAMM</name>
<feature type="binding site" evidence="7">
    <location>
        <begin position="334"/>
        <end position="335"/>
    </location>
    <ligand>
        <name>FMN</name>
        <dbReference type="ChEBI" id="CHEBI:58210"/>
    </ligand>
</feature>
<dbReference type="Gene3D" id="3.20.20.70">
    <property type="entry name" value="Aldolase class I"/>
    <property type="match status" value="1"/>
</dbReference>
<evidence type="ECO:0000256" key="1">
    <source>
        <dbReference type="ARBA" id="ARBA00001917"/>
    </source>
</evidence>
<proteinExistence type="inferred from homology"/>
<dbReference type="InterPro" id="IPR012133">
    <property type="entry name" value="Alpha-hydoxy_acid_DH_FMN"/>
</dbReference>
<dbReference type="InterPro" id="IPR037396">
    <property type="entry name" value="FMN_HAD"/>
</dbReference>
<feature type="domain" description="FMN hydroxy acid dehydrogenase" evidence="8">
    <location>
        <begin position="3"/>
        <end position="385"/>
    </location>
</feature>
<evidence type="ECO:0000256" key="2">
    <source>
        <dbReference type="ARBA" id="ARBA00022630"/>
    </source>
</evidence>
<dbReference type="SUPFAM" id="SSF51395">
    <property type="entry name" value="FMN-linked oxidoreductases"/>
    <property type="match status" value="1"/>
</dbReference>
<evidence type="ECO:0000256" key="3">
    <source>
        <dbReference type="ARBA" id="ARBA00022643"/>
    </source>
</evidence>